<dbReference type="RefSeq" id="WP_267311991.1">
    <property type="nucleotide sequence ID" value="NZ_JABXXV010000006.1"/>
</dbReference>
<evidence type="ECO:0000313" key="2">
    <source>
        <dbReference type="EMBL" id="NVN47468.1"/>
    </source>
</evidence>
<keyword evidence="1" id="KW-0812">Transmembrane</keyword>
<dbReference type="Proteomes" id="UP001516351">
    <property type="component" value="Unassembled WGS sequence"/>
</dbReference>
<comment type="caution">
    <text evidence="2">The sequence shown here is derived from an EMBL/GenBank/DDBJ whole genome shotgun (WGS) entry which is preliminary data.</text>
</comment>
<keyword evidence="1" id="KW-1133">Transmembrane helix</keyword>
<evidence type="ECO:0000256" key="1">
    <source>
        <dbReference type="SAM" id="Phobius"/>
    </source>
</evidence>
<evidence type="ECO:0000313" key="3">
    <source>
        <dbReference type="Proteomes" id="UP001516351"/>
    </source>
</evidence>
<protein>
    <submittedName>
        <fullName evidence="2">Uncharacterized protein</fullName>
    </submittedName>
</protein>
<gene>
    <name evidence="2" type="ORF">HW542_11705</name>
</gene>
<name>A0ABX2P694_9PROT</name>
<dbReference type="EMBL" id="JABXXV010000006">
    <property type="protein sequence ID" value="NVN47468.1"/>
    <property type="molecule type" value="Genomic_DNA"/>
</dbReference>
<accession>A0ABX2P694</accession>
<reference evidence="2 3" key="1">
    <citation type="submission" date="2020-06" db="EMBL/GenBank/DDBJ databases">
        <title>Synonyms of Asaia species.</title>
        <authorList>
            <person name="Sombolestani A."/>
        </authorList>
    </citation>
    <scope>NUCLEOTIDE SEQUENCE [LARGE SCALE GENOMIC DNA]</scope>
    <source>
        <strain evidence="2 3">LMG 27047</strain>
    </source>
</reference>
<proteinExistence type="predicted"/>
<organism evidence="2 3">
    <name type="scientific">Asaia spathodeae</name>
    <dbReference type="NCBI Taxonomy" id="657016"/>
    <lineage>
        <taxon>Bacteria</taxon>
        <taxon>Pseudomonadati</taxon>
        <taxon>Pseudomonadota</taxon>
        <taxon>Alphaproteobacteria</taxon>
        <taxon>Acetobacterales</taxon>
        <taxon>Acetobacteraceae</taxon>
        <taxon>Asaia</taxon>
    </lineage>
</organism>
<keyword evidence="3" id="KW-1185">Reference proteome</keyword>
<keyword evidence="1" id="KW-0472">Membrane</keyword>
<feature type="transmembrane region" description="Helical" evidence="1">
    <location>
        <begin position="55"/>
        <end position="84"/>
    </location>
</feature>
<sequence length="94" mass="10635">MWRQMQADMAAEMPQLPTRKRKVASVRKPTGQVRQVIIAAPKKRHIPRGRDPNEAFAGILLLILFGPFIFLFIATLAVIAYIMINDAITSWLGF</sequence>